<reference evidence="3 4" key="1">
    <citation type="submission" date="2020-03" db="EMBL/GenBank/DDBJ databases">
        <title>Characterization of ganglioside-mimicking enterococci.</title>
        <authorList>
            <person name="Patry R.T."/>
            <person name="Nothaft H."/>
            <person name="Bridger R."/>
            <person name="Shajahan A."/>
            <person name="Huynh S."/>
            <person name="Sanchez S."/>
            <person name="Azadi P."/>
            <person name="Cooper K."/>
            <person name="Miller W.G."/>
            <person name="Parker C.T."/>
            <person name="Wells L."/>
            <person name="Szymanski C.M."/>
        </authorList>
    </citation>
    <scope>NUCLEOTIDE SEQUENCE [LARGE SCALE GENOMIC DNA]</scope>
    <source>
        <strain evidence="3 4">EGM181</strain>
    </source>
</reference>
<reference evidence="1 5" key="2">
    <citation type="submission" date="2020-06" db="EMBL/GenBank/DDBJ databases">
        <title>Crossreactivity between MHC class I-restricted antigens from cancer cells and an enterococcal bacteriophage.</title>
        <authorList>
            <person name="Fluckiger A."/>
            <person name="Daillere R."/>
            <person name="Sassi M."/>
            <person name="Cattoir V."/>
            <person name="Kroemer G."/>
            <person name="Zitvogel L."/>
        </authorList>
    </citation>
    <scope>NUCLEOTIDE SEQUENCE [LARGE SCALE GENOMIC DNA]</scope>
    <source>
        <strain evidence="1 5">EG4</strain>
    </source>
</reference>
<dbReference type="EMBL" id="JASUBT010000001">
    <property type="protein sequence ID" value="MDL4934305.1"/>
    <property type="molecule type" value="Genomic_DNA"/>
</dbReference>
<dbReference type="InterPro" id="IPR006175">
    <property type="entry name" value="YjgF/YER057c/UK114"/>
</dbReference>
<dbReference type="EMBL" id="JABXJK010000009">
    <property type="protein sequence ID" value="MBA0971569.1"/>
    <property type="molecule type" value="Genomic_DNA"/>
</dbReference>
<keyword evidence="2" id="KW-0378">Hydrolase</keyword>
<evidence type="ECO:0000313" key="3">
    <source>
        <dbReference type="EMBL" id="QOG28400.1"/>
    </source>
</evidence>
<evidence type="ECO:0000313" key="5">
    <source>
        <dbReference type="Proteomes" id="UP000571857"/>
    </source>
</evidence>
<dbReference type="InterPro" id="IPR035959">
    <property type="entry name" value="RutC-like_sf"/>
</dbReference>
<dbReference type="Proteomes" id="UP000516696">
    <property type="component" value="Chromosome"/>
</dbReference>
<evidence type="ECO:0000313" key="2">
    <source>
        <dbReference type="EMBL" id="MDL4934305.1"/>
    </source>
</evidence>
<dbReference type="RefSeq" id="WP_005470422.1">
    <property type="nucleotide sequence ID" value="NZ_CABGTZ010000001.1"/>
</dbReference>
<dbReference type="EMBL" id="CP050485">
    <property type="protein sequence ID" value="QOG28400.1"/>
    <property type="molecule type" value="Genomic_DNA"/>
</dbReference>
<organism evidence="2 6">
    <name type="scientific">Enterococcus gallinarum</name>
    <dbReference type="NCBI Taxonomy" id="1353"/>
    <lineage>
        <taxon>Bacteria</taxon>
        <taxon>Bacillati</taxon>
        <taxon>Bacillota</taxon>
        <taxon>Bacilli</taxon>
        <taxon>Lactobacillales</taxon>
        <taxon>Enterococcaceae</taxon>
        <taxon>Enterococcus</taxon>
    </lineage>
</organism>
<evidence type="ECO:0000313" key="1">
    <source>
        <dbReference type="EMBL" id="MBA0971569.1"/>
    </source>
</evidence>
<dbReference type="Pfam" id="PF01042">
    <property type="entry name" value="Ribonuc_L-PSP"/>
    <property type="match status" value="1"/>
</dbReference>
<proteinExistence type="predicted"/>
<accession>A0A2A4DJE8</accession>
<evidence type="ECO:0000313" key="4">
    <source>
        <dbReference type="Proteomes" id="UP000516696"/>
    </source>
</evidence>
<reference evidence="2 6" key="3">
    <citation type="submission" date="2023-06" db="EMBL/GenBank/DDBJ databases">
        <title>Acute promotion of culturable opportunistic pathogens and persistent increase of antibiotic resistance following antibiotic exposure in mouse gut microbiota.</title>
        <authorList>
            <person name="Li L."/>
            <person name="Wang B."/>
            <person name="Sun Y."/>
            <person name="Wang M."/>
            <person name="Xu H."/>
        </authorList>
    </citation>
    <scope>NUCLEOTIDE SEQUENCE [LARGE SCALE GENOMIC DNA]</scope>
    <source>
        <strain evidence="2 6">CRI2_2</strain>
    </source>
</reference>
<protein>
    <submittedName>
        <fullName evidence="2">Rid family hydrolase</fullName>
    </submittedName>
    <submittedName>
        <fullName evidence="1">RidA family protein</fullName>
    </submittedName>
</protein>
<gene>
    <name evidence="3" type="ORF">EGM181_14605</name>
    <name evidence="1" type="ORF">HWH42_02975</name>
    <name evidence="2" type="ORF">QRX88_01080</name>
</gene>
<sequence>MKRYDINRDWANSGVIEAGNLVFVGYCVGNIGQSVEQQIIGAFDHLEERLKLAGLTLADVVQMDALFKDIFDIPIMEKIIKEKFNGQYPVRKSIQTSFAHRGEVGILFQVDAIAFKGKDFE</sequence>
<dbReference type="AlphaFoldDB" id="A0A2A4DJE8"/>
<evidence type="ECO:0000313" key="6">
    <source>
        <dbReference type="Proteomes" id="UP001241571"/>
    </source>
</evidence>
<name>A0A2A4DJE8_ENTGA</name>
<dbReference type="Proteomes" id="UP001241571">
    <property type="component" value="Unassembled WGS sequence"/>
</dbReference>
<dbReference type="SUPFAM" id="SSF55298">
    <property type="entry name" value="YjgF-like"/>
    <property type="match status" value="1"/>
</dbReference>
<dbReference type="Proteomes" id="UP000571857">
    <property type="component" value="Unassembled WGS sequence"/>
</dbReference>
<dbReference type="GO" id="GO:0016787">
    <property type="term" value="F:hydrolase activity"/>
    <property type="evidence" value="ECO:0007669"/>
    <property type="project" value="UniProtKB-KW"/>
</dbReference>
<dbReference type="Gene3D" id="3.30.1330.40">
    <property type="entry name" value="RutC-like"/>
    <property type="match status" value="1"/>
</dbReference>